<dbReference type="Proteomes" id="UP001477672">
    <property type="component" value="Unassembled WGS sequence"/>
</dbReference>
<keyword evidence="3" id="KW-1185">Reference proteome</keyword>
<sequence length="252" mass="27830">MKRIVKVCSAVLVFSLVLGLVGYLMGGRPQHVHWNGEWLDRWHFWETKETVASVEVPQGEIRALEFELGGGELTLRSGTGFSLEVARGSLRQNKVSNGVWILENGTPNLEGARIVVTIPEDRLLDWIHLDVGAGRMDLENLHCKAADFKVGVGSIGAEHLVVEEQTNLDVSMGKLDLSGRLLGETTVECDMGEVDLELEKPEEYGYSVASSMGTVTVDGQKYNGLDTEVEIFPEAKNFYKIQCDMGSVKVEF</sequence>
<evidence type="ECO:0000313" key="2">
    <source>
        <dbReference type="EMBL" id="MEQ2521016.1"/>
    </source>
</evidence>
<reference evidence="2 3" key="1">
    <citation type="submission" date="2024-03" db="EMBL/GenBank/DDBJ databases">
        <title>Human intestinal bacterial collection.</title>
        <authorList>
            <person name="Pauvert C."/>
            <person name="Hitch T.C.A."/>
            <person name="Clavel T."/>
        </authorList>
    </citation>
    <scope>NUCLEOTIDE SEQUENCE [LARGE SCALE GENOMIC DNA]</scope>
    <source>
        <strain evidence="2 3">CLA-JM-H11</strain>
    </source>
</reference>
<evidence type="ECO:0000313" key="3">
    <source>
        <dbReference type="Proteomes" id="UP001477672"/>
    </source>
</evidence>
<comment type="caution">
    <text evidence="2">The sequence shown here is derived from an EMBL/GenBank/DDBJ whole genome shotgun (WGS) entry which is preliminary data.</text>
</comment>
<evidence type="ECO:0000259" key="1">
    <source>
        <dbReference type="Pfam" id="PF13349"/>
    </source>
</evidence>
<feature type="domain" description="DUF4097" evidence="1">
    <location>
        <begin position="49"/>
        <end position="250"/>
    </location>
</feature>
<proteinExistence type="predicted"/>
<accession>A0ABV1GGM4</accession>
<dbReference type="Pfam" id="PF13349">
    <property type="entry name" value="DUF4097"/>
    <property type="match status" value="1"/>
</dbReference>
<organism evidence="2 3">
    <name type="scientific">Ruthenibacterium intestinale</name>
    <dbReference type="NCBI Taxonomy" id="3133163"/>
    <lineage>
        <taxon>Bacteria</taxon>
        <taxon>Bacillati</taxon>
        <taxon>Bacillota</taxon>
        <taxon>Clostridia</taxon>
        <taxon>Eubacteriales</taxon>
        <taxon>Oscillospiraceae</taxon>
        <taxon>Ruthenibacterium</taxon>
    </lineage>
</organism>
<protein>
    <submittedName>
        <fullName evidence="2">DUF4097 family beta strand repeat-containing protein</fullName>
    </submittedName>
</protein>
<gene>
    <name evidence="2" type="ORF">WMO24_11330</name>
</gene>
<name>A0ABV1GGM4_9FIRM</name>
<dbReference type="InterPro" id="IPR025164">
    <property type="entry name" value="Toastrack_DUF4097"/>
</dbReference>
<dbReference type="RefSeq" id="WP_349216557.1">
    <property type="nucleotide sequence ID" value="NZ_JBBMFA010000101.1"/>
</dbReference>
<dbReference type="EMBL" id="JBBMFA010000101">
    <property type="protein sequence ID" value="MEQ2521016.1"/>
    <property type="molecule type" value="Genomic_DNA"/>
</dbReference>